<feature type="region of interest" description="Disordered" evidence="17">
    <location>
        <begin position="274"/>
        <end position="303"/>
    </location>
</feature>
<feature type="compositionally biased region" description="Low complexity" evidence="17">
    <location>
        <begin position="31"/>
        <end position="53"/>
    </location>
</feature>
<accession>A0A8H4H7L2</accession>
<evidence type="ECO:0000256" key="10">
    <source>
        <dbReference type="ARBA" id="ARBA00034138"/>
    </source>
</evidence>
<keyword evidence="21" id="KW-1185">Reference proteome</keyword>
<dbReference type="PROSITE" id="PS00878">
    <property type="entry name" value="ODR_DC_2_1"/>
    <property type="match status" value="1"/>
</dbReference>
<dbReference type="SUPFAM" id="SSF51419">
    <property type="entry name" value="PLP-binding barrel"/>
    <property type="match status" value="1"/>
</dbReference>
<feature type="compositionally biased region" description="Basic residues" evidence="17">
    <location>
        <begin position="650"/>
        <end position="660"/>
    </location>
</feature>
<organism evidence="20 21">
    <name type="scientific">Aspergillus fumigatiaffinis</name>
    <dbReference type="NCBI Taxonomy" id="340414"/>
    <lineage>
        <taxon>Eukaryota</taxon>
        <taxon>Fungi</taxon>
        <taxon>Dikarya</taxon>
        <taxon>Ascomycota</taxon>
        <taxon>Pezizomycotina</taxon>
        <taxon>Eurotiomycetes</taxon>
        <taxon>Eurotiomycetidae</taxon>
        <taxon>Eurotiales</taxon>
        <taxon>Aspergillaceae</taxon>
        <taxon>Aspergillus</taxon>
        <taxon>Aspergillus subgen. Fumigati</taxon>
    </lineage>
</organism>
<keyword evidence="7" id="KW-0620">Polyamine biosynthesis</keyword>
<sequence>MTEGRASGELEGSTLGSSSRDGDRARRIQRRTASSSSFLVDSSFLSKSKSIRTSSHRPRRSESHRNEKRGAPESDIATPKKRSRFPWSRNRESQEGPSVIAGPQEAAGTETPGPSSAQQPPTSEPPPARTDNNEAAPGLDRDSLQIVNLALNLSESRRRNNLGRSVSARLPGAGASVPYTDNTTLTTSAGRGYQALHTHRDYTQAGIGDRATPPPGESAVNPSSVLDLLPNAAGREPLPQAFSTSTLARADKARRHFELFHLYLRLLPSLPPLRHHGTQDGTDGSSVSKGSLPQSRDYNPLQAIRNRKVRFRERRPIDPESEGWYDVARVREWVNSVQSQYGDKRHHPSECLKLPPFERGEKDPPREEPDDPDMFAASPPSSLRRVSRTSSIKAARRPRFDWTISPAELLGDAAWVEEGQNKSKMVDKDGNLLFPDPAELHPSGGMPPTSAQAHMPAKPPSAGAQHADSDTSFSNAHPALGPEFRSVNRGRRRHRYHSPAHGFHSRGTSLTGIGTKERKLGLRSSSSSSVSTTGERHSWYHHADNIGRSAASKLTRARSSRVKSSTTAPDEGHGLSTGPLPSQTSSTQPTWAKLDERSGSLSSAASRQDPSSTGTPPVPLGYFPSIASNLSPPSSRSPSPSKRQLAHGIIARHARSKSRSRPKEILEDKLISAADTADNVQQNISNGAHQAGKLEPSPIPDDVSPLYQPDKTRGHTHARKGSFQPESRLRGIFKGPGKIAEIVGNEVSKMGDLIMKKDDPAHSRNSSLETALPSEDSALDEGEEAKGEKRSGPKALLRRLPTFSDGIPRKNPERGSAKSLLQSTAALATPSRRTEQEEQRRASALDSPLKQDPDAPLHDAQVSQTKKLGASMLQKNARILAEKIGDGRRFEPEFHTVRNQIEKRQIKDPSVPFSMIRPPVTGLAQAEVSAADRPQDKRRGASGQSRTWSISNRSISTSVDSGIPDRREIERTRALLLASGIKAREITRRAESIRSPPPDFLQKAYPGAPVPQVIRLYEFDVAAKGLLRRLETSHDSFRRTVEGFPKASGALKTQLAQLEDMVNQTLAPRVRALADDSENLSVELNTTSTLAVKQLSDKLDKGIRKRHRRLRWLRRTGFVMLEWALVGMLWWVWLIVMAFKVLRYIFRGAISGIRQLSNHGGDDLSQSRLAAKNLVLDVLKKRAAEVDVDRCGPGEEDAFYVADMGEIYRQHLRWKMNLGRVKPFYAVKCNPDPEILRLMAKLGNGFDCASKAEIDLALETGIDPSRIIYAQPCKTKSYLRYAAKVGVKQMTFDNADELYKIKACYPDAELYLRILTDDSTSLCRLSMKFGASLDIARQLLELAYELELKVVGVSFHVGSGAEDPRAFLKAVQDARLVFDQAAEVGHELHTLDVGGGFCQDTFENFAGILSEALDTYFPPHIRVIAEPGRYYVASAFTLAANVIARRDVRDPEDPANDAYMLYLNDGVYGNFSNIIFDHQHPVAKILTCSGETQPSALNAATSEGIAYSIWGPTCDGIDVITQRIVLPGLLDVGDWLYFEEMGAYTKCSATRFNGFSDNHEVIYISSEAGATALLEY</sequence>
<evidence type="ECO:0000259" key="19">
    <source>
        <dbReference type="Pfam" id="PF02784"/>
    </source>
</evidence>
<comment type="pathway">
    <text evidence="9">Amine and polyamine biosynthesis; putrescine biosynthesis via L-ornithine pathway; putrescine from L-ornithine: step 1/1.</text>
</comment>
<evidence type="ECO:0000256" key="9">
    <source>
        <dbReference type="ARBA" id="ARBA00034115"/>
    </source>
</evidence>
<dbReference type="Gene3D" id="2.40.37.10">
    <property type="entry name" value="Lyase, Ornithine Decarboxylase, Chain A, domain 1"/>
    <property type="match status" value="1"/>
</dbReference>
<evidence type="ECO:0000256" key="2">
    <source>
        <dbReference type="ARBA" id="ARBA00004496"/>
    </source>
</evidence>
<comment type="function">
    <text evidence="11">Catalyzes the first and rate-limiting step of polyamine biosynthesis that converts ornithine into putrescine, which is the precursor for the polyamines, spermidine and spermine. Polyamines are essential for cell proliferation and are implicated in cellular processes, ranging from DNA replication to apoptosis.</text>
</comment>
<evidence type="ECO:0000256" key="14">
    <source>
        <dbReference type="ARBA" id="ARBA00049127"/>
    </source>
</evidence>
<dbReference type="PANTHER" id="PTHR38426">
    <property type="entry name" value="MAINTENANCE OF TELOMERE CAPPING PROTEIN 4"/>
    <property type="match status" value="1"/>
</dbReference>
<feature type="compositionally biased region" description="Basic and acidic residues" evidence="17">
    <location>
        <begin position="807"/>
        <end position="816"/>
    </location>
</feature>
<feature type="region of interest" description="Disordered" evidence="17">
    <location>
        <begin position="711"/>
        <end position="730"/>
    </location>
</feature>
<evidence type="ECO:0000256" key="11">
    <source>
        <dbReference type="ARBA" id="ARBA00037173"/>
    </source>
</evidence>
<proteinExistence type="inferred from homology"/>
<dbReference type="EC" id="4.1.1.17" evidence="10"/>
<evidence type="ECO:0000256" key="13">
    <source>
        <dbReference type="ARBA" id="ARBA00046672"/>
    </source>
</evidence>
<feature type="compositionally biased region" description="Polar residues" evidence="17">
    <location>
        <begin position="579"/>
        <end position="590"/>
    </location>
</feature>
<dbReference type="InterPro" id="IPR038769">
    <property type="entry name" value="MTC4"/>
</dbReference>
<dbReference type="PROSITE" id="PS00879">
    <property type="entry name" value="ODR_DC_2_2"/>
    <property type="match status" value="1"/>
</dbReference>
<feature type="compositionally biased region" description="Low complexity" evidence="17">
    <location>
        <begin position="7"/>
        <end position="19"/>
    </location>
</feature>
<evidence type="ECO:0000259" key="18">
    <source>
        <dbReference type="Pfam" id="PF00278"/>
    </source>
</evidence>
<evidence type="ECO:0000313" key="20">
    <source>
        <dbReference type="EMBL" id="KAF4237115.1"/>
    </source>
</evidence>
<feature type="compositionally biased region" description="Basic residues" evidence="17">
    <location>
        <begin position="488"/>
        <end position="498"/>
    </location>
</feature>
<evidence type="ECO:0000313" key="21">
    <source>
        <dbReference type="Proteomes" id="UP000653565"/>
    </source>
</evidence>
<evidence type="ECO:0000256" key="17">
    <source>
        <dbReference type="SAM" id="MobiDB-lite"/>
    </source>
</evidence>
<feature type="region of interest" description="Disordered" evidence="17">
    <location>
        <begin position="426"/>
        <end position="663"/>
    </location>
</feature>
<evidence type="ECO:0000256" key="8">
    <source>
        <dbReference type="ARBA" id="ARBA00023239"/>
    </source>
</evidence>
<comment type="subcellular location">
    <subcellularLocation>
        <location evidence="2">Cytoplasm</location>
    </subcellularLocation>
</comment>
<dbReference type="InterPro" id="IPR029066">
    <property type="entry name" value="PLP-binding_barrel"/>
</dbReference>
<feature type="region of interest" description="Disordered" evidence="17">
    <location>
        <begin position="1"/>
        <end position="143"/>
    </location>
</feature>
<feature type="active site" description="Proton donor" evidence="15">
    <location>
        <position position="1514"/>
    </location>
</feature>
<reference evidence="20" key="2">
    <citation type="submission" date="2020-04" db="EMBL/GenBank/DDBJ databases">
        <authorList>
            <person name="Santos R.A.C."/>
            <person name="Steenwyk J.L."/>
            <person name="Rivero-Menendez O."/>
            <person name="Mead M.E."/>
            <person name="Silva L.P."/>
            <person name="Bastos R.W."/>
            <person name="Alastruey-Izquierdo A."/>
            <person name="Goldman G.H."/>
            <person name="Rokas A."/>
        </authorList>
    </citation>
    <scope>NUCLEOTIDE SEQUENCE</scope>
    <source>
        <strain evidence="20">CNM-CM6805</strain>
    </source>
</reference>
<feature type="modified residue" description="N6-(pyridoxal phosphate)lysine" evidence="15">
    <location>
        <position position="1228"/>
    </location>
</feature>
<comment type="similarity">
    <text evidence="3 16">Belongs to the Orn/Lys/Arg decarboxylase class-II family.</text>
</comment>
<evidence type="ECO:0000256" key="7">
    <source>
        <dbReference type="ARBA" id="ARBA00023115"/>
    </source>
</evidence>
<dbReference type="SUPFAM" id="SSF50621">
    <property type="entry name" value="Alanine racemase C-terminal domain-like"/>
    <property type="match status" value="1"/>
</dbReference>
<feature type="compositionally biased region" description="Basic and acidic residues" evidence="17">
    <location>
        <begin position="60"/>
        <end position="72"/>
    </location>
</feature>
<dbReference type="PANTHER" id="PTHR38426:SF1">
    <property type="entry name" value="MAINTENANCE OF TELOMERE CAPPING PROTEIN 4"/>
    <property type="match status" value="1"/>
</dbReference>
<dbReference type="InterPro" id="IPR022657">
    <property type="entry name" value="De-COase2_CS"/>
</dbReference>
<dbReference type="InterPro" id="IPR022644">
    <property type="entry name" value="De-COase2_N"/>
</dbReference>
<feature type="compositionally biased region" description="Basic and acidic residues" evidence="17">
    <location>
        <begin position="534"/>
        <end position="545"/>
    </location>
</feature>
<dbReference type="InterPro" id="IPR022653">
    <property type="entry name" value="De-COase2_pyr-phos_BS"/>
</dbReference>
<feature type="region of interest" description="Disordered" evidence="17">
    <location>
        <begin position="924"/>
        <end position="950"/>
    </location>
</feature>
<evidence type="ECO:0000256" key="1">
    <source>
        <dbReference type="ARBA" id="ARBA00001933"/>
    </source>
</evidence>
<feature type="compositionally biased region" description="Basic and acidic residues" evidence="17">
    <location>
        <begin position="356"/>
        <end position="367"/>
    </location>
</feature>
<comment type="cofactor">
    <cofactor evidence="1 15">
        <name>pyridoxal 5'-phosphate</name>
        <dbReference type="ChEBI" id="CHEBI:597326"/>
    </cofactor>
</comment>
<feature type="region of interest" description="Disordered" evidence="17">
    <location>
        <begin position="757"/>
        <end position="860"/>
    </location>
</feature>
<dbReference type="Proteomes" id="UP000653565">
    <property type="component" value="Unassembled WGS sequence"/>
</dbReference>
<evidence type="ECO:0000256" key="3">
    <source>
        <dbReference type="ARBA" id="ARBA00008872"/>
    </source>
</evidence>
<keyword evidence="8" id="KW-0456">Lyase</keyword>
<feature type="region of interest" description="Disordered" evidence="17">
    <location>
        <begin position="339"/>
        <end position="392"/>
    </location>
</feature>
<keyword evidence="5" id="KW-0210">Decarboxylase</keyword>
<dbReference type="GO" id="GO:0004586">
    <property type="term" value="F:ornithine decarboxylase activity"/>
    <property type="evidence" value="ECO:0007669"/>
    <property type="project" value="UniProtKB-EC"/>
</dbReference>
<dbReference type="Pfam" id="PF02784">
    <property type="entry name" value="Orn_Arg_deC_N"/>
    <property type="match status" value="1"/>
</dbReference>
<evidence type="ECO:0000256" key="15">
    <source>
        <dbReference type="PIRSR" id="PIRSR600183-50"/>
    </source>
</evidence>
<evidence type="ECO:0000256" key="16">
    <source>
        <dbReference type="RuleBase" id="RU003737"/>
    </source>
</evidence>
<feature type="compositionally biased region" description="Polar residues" evidence="17">
    <location>
        <begin position="279"/>
        <end position="297"/>
    </location>
</feature>
<dbReference type="FunFam" id="3.20.20.10:FF:000005">
    <property type="entry name" value="Ornithine decarboxylase"/>
    <property type="match status" value="1"/>
</dbReference>
<evidence type="ECO:0000256" key="12">
    <source>
        <dbReference type="ARBA" id="ARBA00039485"/>
    </source>
</evidence>
<keyword evidence="6 15" id="KW-0663">Pyridoxal phosphate</keyword>
<evidence type="ECO:0000256" key="4">
    <source>
        <dbReference type="ARBA" id="ARBA00022490"/>
    </source>
</evidence>
<dbReference type="PRINTS" id="PR01182">
    <property type="entry name" value="ORNDCRBXLASE"/>
</dbReference>
<feature type="compositionally biased region" description="Basic and acidic residues" evidence="17">
    <location>
        <begin position="832"/>
        <end position="857"/>
    </location>
</feature>
<dbReference type="PRINTS" id="PR01179">
    <property type="entry name" value="ODADCRBXLASE"/>
</dbReference>
<feature type="compositionally biased region" description="Low complexity" evidence="17">
    <location>
        <begin position="624"/>
        <end position="641"/>
    </location>
</feature>
<protein>
    <recommendedName>
        <fullName evidence="12">Ornithine decarboxylase</fullName>
        <ecNumber evidence="10">4.1.1.17</ecNumber>
    </recommendedName>
</protein>
<comment type="catalytic activity">
    <reaction evidence="14">
        <text>L-ornithine + H(+) = putrescine + CO2</text>
        <dbReference type="Rhea" id="RHEA:22964"/>
        <dbReference type="ChEBI" id="CHEBI:15378"/>
        <dbReference type="ChEBI" id="CHEBI:16526"/>
        <dbReference type="ChEBI" id="CHEBI:46911"/>
        <dbReference type="ChEBI" id="CHEBI:326268"/>
        <dbReference type="EC" id="4.1.1.17"/>
    </reaction>
</comment>
<dbReference type="CDD" id="cd00622">
    <property type="entry name" value="PLPDE_III_ODC"/>
    <property type="match status" value="1"/>
</dbReference>
<dbReference type="InterPro" id="IPR002433">
    <property type="entry name" value="Orn_de-COase"/>
</dbReference>
<comment type="caution">
    <text evidence="20">The sequence shown here is derived from an EMBL/GenBank/DDBJ whole genome shotgun (WGS) entry which is preliminary data.</text>
</comment>
<evidence type="ECO:0000256" key="6">
    <source>
        <dbReference type="ARBA" id="ARBA00022898"/>
    </source>
</evidence>
<feature type="compositionally biased region" description="Polar residues" evidence="17">
    <location>
        <begin position="599"/>
        <end position="615"/>
    </location>
</feature>
<dbReference type="EMBL" id="JAAAPX010000047">
    <property type="protein sequence ID" value="KAF4237115.1"/>
    <property type="molecule type" value="Genomic_DNA"/>
</dbReference>
<comment type="subunit">
    <text evidence="13">Homodimer. Only the dimer is catalytically active, as the active sites are constructed of residues from both monomers.</text>
</comment>
<dbReference type="InterPro" id="IPR000183">
    <property type="entry name" value="Orn/DAP/Arg_de-COase"/>
</dbReference>
<dbReference type="Gene3D" id="3.20.20.10">
    <property type="entry name" value="Alanine racemase"/>
    <property type="match status" value="1"/>
</dbReference>
<keyword evidence="4" id="KW-0963">Cytoplasm</keyword>
<dbReference type="Pfam" id="PF00278">
    <property type="entry name" value="Orn_DAP_Arg_deC"/>
    <property type="match status" value="1"/>
</dbReference>
<dbReference type="InterPro" id="IPR009006">
    <property type="entry name" value="Ala_racemase/Decarboxylase_C"/>
</dbReference>
<dbReference type="InterPro" id="IPR022643">
    <property type="entry name" value="De-COase2_C"/>
</dbReference>
<name>A0A8H4H7L2_9EURO</name>
<gene>
    <name evidence="20" type="ORF">CNMCM6805_007064</name>
</gene>
<dbReference type="FunFam" id="2.40.37.10:FF:000010">
    <property type="entry name" value="Ornithine decarboxylase"/>
    <property type="match status" value="1"/>
</dbReference>
<dbReference type="GO" id="GO:0006596">
    <property type="term" value="P:polyamine biosynthetic process"/>
    <property type="evidence" value="ECO:0007669"/>
    <property type="project" value="UniProtKB-KW"/>
</dbReference>
<feature type="compositionally biased region" description="Polar residues" evidence="17">
    <location>
        <begin position="112"/>
        <end position="121"/>
    </location>
</feature>
<evidence type="ECO:0000256" key="5">
    <source>
        <dbReference type="ARBA" id="ARBA00022793"/>
    </source>
</evidence>
<dbReference type="GO" id="GO:0005737">
    <property type="term" value="C:cytoplasm"/>
    <property type="evidence" value="ECO:0007669"/>
    <property type="project" value="UniProtKB-SubCell"/>
</dbReference>
<reference evidence="20" key="1">
    <citation type="journal article" date="2020" name="bioRxiv">
        <title>Genomic and phenotypic heterogeneity of clinical isolates of the human pathogens Aspergillus fumigatus, Aspergillus lentulus and Aspergillus fumigatiaffinis.</title>
        <authorList>
            <person name="dos Santos R.A.C."/>
            <person name="Steenwyk J.L."/>
            <person name="Rivero-Menendez O."/>
            <person name="Mead M.E."/>
            <person name="Silva L.P."/>
            <person name="Bastos R.W."/>
            <person name="Alastruey-Izquierdo A."/>
            <person name="Goldman G.H."/>
            <person name="Rokas A."/>
        </authorList>
    </citation>
    <scope>NUCLEOTIDE SEQUENCE</scope>
    <source>
        <strain evidence="20">CNM-CM6805</strain>
    </source>
</reference>
<feature type="domain" description="Orn/DAP/Arg decarboxylase 2 N-terminal" evidence="19">
    <location>
        <begin position="1205"/>
        <end position="1433"/>
    </location>
</feature>
<feature type="domain" description="Orn/DAP/Arg decarboxylase 2 C-terminal" evidence="18">
    <location>
        <begin position="1203"/>
        <end position="1542"/>
    </location>
</feature>